<dbReference type="RefSeq" id="XP_050517834.1">
    <property type="nucleotide sequence ID" value="XM_050661877.1"/>
</dbReference>
<feature type="domain" description="BRCA2 OB1" evidence="7">
    <location>
        <begin position="1296"/>
        <end position="1405"/>
    </location>
</feature>
<dbReference type="Gene3D" id="2.40.50.140">
    <property type="entry name" value="Nucleic acid-binding proteins"/>
    <property type="match status" value="4"/>
</dbReference>
<sequence length="1814" mass="204048">MNDIESVSSAEDDLEVKNLFLNNAATSEVETDKPLSPILKSALNRKGFGRKHRNRIQLSKKFEKEKCTETCVDTEIPEINEDSFTLSATENLVECLERLEEIEKNREIAYKHLVNNKKSNLCFKKPTLPAPKTPKRLKIAVSSPVPFQEPVQIEHNEEPFERLILTPHTPIDLPKSSSFQTATGKYIHIDSEEIENNSRIFECDQNKYSFLKKSDYSQNINTTITNSSTVGQCDEITFSQAVSGSGITDTQMLFAIDNALDDHVLKTDEFRGFTAIEKSIAVDLAAKFQIYFNTICRPNHKRQIVDDQGPNKRLKVDTEVISNSYTSDITNFENMLGQNNSCIIDTKFGGFSSAAGKKIVISTNSLSKAKSLFDNIDSDLNTNYSNSKEIRNTTLGDRGLNLQMHCHIGNISSTKNICTSERRVNMNFTSQNKTSVLSKNDQKACSSVKDKLKYFDNLIEADENVSEVHDNNENHFGSVSSATTLGGFSNAAGKQILVSADSLSKVKSLFDNIDSDLNTNYRASKEVRNNTLGDKSLNLQMYCDISSRSSTKNICTSETKVNMNFDSQNKISMLSKNDQKACSSVKDKLKYFDNLIGADENVTEELTDNKNQYGGFSNAAKTFEGFSNAAGKQISVSADSLNKVKSLFDNIDNDFNLNNSDLKETQETKRLGDKRSNSQRFSYIKNVSVPNSHTIEGPKMNSDSSSSTLVTKDYQKASITAKQDVKKFDHLEEELSKPTENALDGTTSENLNLGNYKNSFTSASITNNNAFGGFCKASGKELIVTSNALSKAKALFEDMDIDPNLNLVKTVKPLSEQNTGLLNHETKTIYHNKILKISGAQENNPLQPKHNDQSMSEVQSNKGNASVKDKLKYFDQLIGDDLDFVPKTDSKLPNLVNKHSTTKPPTVVKQKLEFFDNLLGKDDLPLKNNSSSNKNPQNVVSFSSTSGLLQLSNVPLKKTKTSFEDSSETKSNSSFKTPVKGISNSSAKKTKRKLGVSSLRQISIPESKLQKARLIFDEELTGISPIKPLPNQIQTNNSIEPSLQTSYTINNSCSTPIKRNIESHESVMDFQEIVTKEPGITDTEESVIQTEFNLKEDCLVTFTRSENKDLNEVILDFGAEARKLEQKLIVLNKRKEILESFRKDKADFDKRPKIGTLSKSKSQSNRILLSSFVEGFQPGASCDSNFNCITPQNAADIHFKESSAVILTEDGATVVPNINNLIGVSEIENAFNAMPGTDPRLIPKGWIKNHYKWIIWKLSSYERMFPDHFKGSLTVEHVIQQLKYRYDREIDKVERSALRKILERDDVPQKRMVLCVSDVKKVGFNSHELELTDGWYGVRTAIDEHLNYQIFAGKIKIGTKLITCGTELMNCDGCHPLDVTDLTFLKICFNCTRRTKWDVKLGYQRFPGPFSVPIHSVRPGGGPIGRIDVFVVRSYPFRYLDKSEVKCVWRNKKAEERRAQAWENERYKKLELIEENIRNEFRSISNPEKLNNNCDISGITCPRTLLEIIENSNDPEMMEAKLTSSQKSSLLNYKQNLLQQKQQEMAAKLKDSAEKLKMSKRDVVAVMKLLVVDQKGTPSKTYNFYVWNATDNHLQLLKEDSCFAIFNVYPKITGDLNSGVKTTFESKPNIKYESDLFKRKLITIEDLFSWNISSHLDEFDTVGIIVQLFVENATQEIWLCDTSARLLLIKISEGPSTCLLLDGLKRGQLISVCNLTYRGTSNELLVSKASANQLTIFSSYPKYKQLQNGLDDLKNKLPKKIDDLLKDCDNRIDKFKHRKSTSIFDESDEDVTLTSSKITSTDVALSLIDFDKFT</sequence>
<keyword evidence="2" id="KW-0227">DNA damage</keyword>
<dbReference type="InterPro" id="IPR015525">
    <property type="entry name" value="BRCA2"/>
</dbReference>
<evidence type="ECO:0000256" key="5">
    <source>
        <dbReference type="ARBA" id="ARBA00023204"/>
    </source>
</evidence>
<feature type="compositionally biased region" description="Polar residues" evidence="6">
    <location>
        <begin position="969"/>
        <end position="987"/>
    </location>
</feature>
<dbReference type="PANTHER" id="PTHR11289">
    <property type="entry name" value="BREAST CANCER TYPE 2 SUSCEPTIBILITY PROTEIN BRCA2"/>
    <property type="match status" value="1"/>
</dbReference>
<feature type="region of interest" description="Disordered" evidence="6">
    <location>
        <begin position="690"/>
        <end position="709"/>
    </location>
</feature>
<dbReference type="SUPFAM" id="SSF81878">
    <property type="entry name" value="BRCA2 tower domain"/>
    <property type="match status" value="1"/>
</dbReference>
<dbReference type="InterPro" id="IPR012340">
    <property type="entry name" value="NA-bd_OB-fold"/>
</dbReference>
<evidence type="ECO:0000313" key="10">
    <source>
        <dbReference type="EnsemblMetazoa" id="XP_050517834.1"/>
    </source>
</evidence>
<keyword evidence="1" id="KW-0677">Repeat</keyword>
<evidence type="ECO:0000313" key="11">
    <source>
        <dbReference type="Proteomes" id="UP001652700"/>
    </source>
</evidence>
<protein>
    <recommendedName>
        <fullName evidence="12">Breast cancer type 2 susceptibility protein homolog</fullName>
    </recommendedName>
</protein>
<evidence type="ECO:0008006" key="12">
    <source>
        <dbReference type="Google" id="ProtNLM"/>
    </source>
</evidence>
<keyword evidence="11" id="KW-1185">Reference proteome</keyword>
<dbReference type="Pfam" id="PF09169">
    <property type="entry name" value="BRCA-2_helical"/>
    <property type="match status" value="1"/>
</dbReference>
<dbReference type="Pfam" id="PF09103">
    <property type="entry name" value="BRCA-2_OB1"/>
    <property type="match status" value="1"/>
</dbReference>
<accession>A0ABM5L5X0</accession>
<dbReference type="Proteomes" id="UP001652700">
    <property type="component" value="Unplaced"/>
</dbReference>
<dbReference type="EnsemblMetazoa" id="XM_050661877.1">
    <property type="protein sequence ID" value="XP_050517834.1"/>
    <property type="gene ID" value="LOC126892359"/>
</dbReference>
<dbReference type="SUPFAM" id="SSF50249">
    <property type="entry name" value="Nucleic acid-binding proteins"/>
    <property type="match status" value="3"/>
</dbReference>
<evidence type="ECO:0000256" key="3">
    <source>
        <dbReference type="ARBA" id="ARBA00023125"/>
    </source>
</evidence>
<feature type="region of interest" description="Disordered" evidence="6">
    <location>
        <begin position="961"/>
        <end position="990"/>
    </location>
</feature>
<dbReference type="SUPFAM" id="SSF81872">
    <property type="entry name" value="BRCA2 helical domain"/>
    <property type="match status" value="1"/>
</dbReference>
<organism evidence="10 11">
    <name type="scientific">Diabrotica virgifera virgifera</name>
    <name type="common">western corn rootworm</name>
    <dbReference type="NCBI Taxonomy" id="50390"/>
    <lineage>
        <taxon>Eukaryota</taxon>
        <taxon>Metazoa</taxon>
        <taxon>Ecdysozoa</taxon>
        <taxon>Arthropoda</taxon>
        <taxon>Hexapoda</taxon>
        <taxon>Insecta</taxon>
        <taxon>Pterygota</taxon>
        <taxon>Neoptera</taxon>
        <taxon>Endopterygota</taxon>
        <taxon>Coleoptera</taxon>
        <taxon>Polyphaga</taxon>
        <taxon>Cucujiformia</taxon>
        <taxon>Chrysomeloidea</taxon>
        <taxon>Chrysomelidae</taxon>
        <taxon>Galerucinae</taxon>
        <taxon>Diabroticina</taxon>
        <taxon>Diabroticites</taxon>
        <taxon>Diabrotica</taxon>
    </lineage>
</organism>
<dbReference type="InterPro" id="IPR015187">
    <property type="entry name" value="BRCA2_OB_1"/>
</dbReference>
<dbReference type="PROSITE" id="PS50138">
    <property type="entry name" value="BRCA2_REPEAT"/>
    <property type="match status" value="4"/>
</dbReference>
<dbReference type="InterPro" id="IPR015188">
    <property type="entry name" value="BRCA2_OB_3"/>
</dbReference>
<dbReference type="GeneID" id="126892359"/>
<evidence type="ECO:0000256" key="6">
    <source>
        <dbReference type="SAM" id="MobiDB-lite"/>
    </source>
</evidence>
<dbReference type="Pfam" id="PF00634">
    <property type="entry name" value="BRCA2"/>
    <property type="match status" value="3"/>
</dbReference>
<dbReference type="Pfam" id="PF09104">
    <property type="entry name" value="BRCA-2_OB3"/>
    <property type="match status" value="1"/>
</dbReference>
<evidence type="ECO:0000256" key="4">
    <source>
        <dbReference type="ARBA" id="ARBA00023172"/>
    </source>
</evidence>
<keyword evidence="3" id="KW-0238">DNA-binding</keyword>
<name>A0ABM5L5X0_DIAVI</name>
<dbReference type="InterPro" id="IPR015252">
    <property type="entry name" value="BRCA2_hlx"/>
</dbReference>
<reference evidence="10" key="1">
    <citation type="submission" date="2025-05" db="UniProtKB">
        <authorList>
            <consortium name="EnsemblMetazoa"/>
        </authorList>
    </citation>
    <scope>IDENTIFICATION</scope>
</reference>
<dbReference type="InterPro" id="IPR002093">
    <property type="entry name" value="BRCA2_repeat"/>
</dbReference>
<evidence type="ECO:0000256" key="2">
    <source>
        <dbReference type="ARBA" id="ARBA00022763"/>
    </source>
</evidence>
<dbReference type="PANTHER" id="PTHR11289:SF0">
    <property type="entry name" value="BREAST CANCER TYPE 2 SUSCEPTIBILITY PROTEIN"/>
    <property type="match status" value="1"/>
</dbReference>
<proteinExistence type="predicted"/>
<dbReference type="InterPro" id="IPR036315">
    <property type="entry name" value="BRCA2_hlx_sf"/>
</dbReference>
<evidence type="ECO:0000259" key="9">
    <source>
        <dbReference type="Pfam" id="PF09169"/>
    </source>
</evidence>
<evidence type="ECO:0000259" key="7">
    <source>
        <dbReference type="Pfam" id="PF09103"/>
    </source>
</evidence>
<evidence type="ECO:0000256" key="1">
    <source>
        <dbReference type="ARBA" id="ARBA00022737"/>
    </source>
</evidence>
<feature type="compositionally biased region" description="Polar residues" evidence="6">
    <location>
        <begin position="853"/>
        <end position="864"/>
    </location>
</feature>
<feature type="domain" description="BRCA2 OB3" evidence="8">
    <location>
        <begin position="1639"/>
        <end position="1775"/>
    </location>
</feature>
<evidence type="ECO:0000259" key="8">
    <source>
        <dbReference type="Pfam" id="PF09104"/>
    </source>
</evidence>
<keyword evidence="5" id="KW-0234">DNA repair</keyword>
<keyword evidence="4" id="KW-0233">DNA recombination</keyword>
<feature type="domain" description="Breast cancer type 2 susceptibility protein helical" evidence="9">
    <location>
        <begin position="1199"/>
        <end position="1292"/>
    </location>
</feature>
<feature type="region of interest" description="Disordered" evidence="6">
    <location>
        <begin position="842"/>
        <end position="864"/>
    </location>
</feature>